<dbReference type="Proteomes" id="UP000679126">
    <property type="component" value="Unassembled WGS sequence"/>
</dbReference>
<dbReference type="InterPro" id="IPR000182">
    <property type="entry name" value="GNAT_dom"/>
</dbReference>
<evidence type="ECO:0000313" key="3">
    <source>
        <dbReference type="Proteomes" id="UP000679126"/>
    </source>
</evidence>
<dbReference type="InterPro" id="IPR016181">
    <property type="entry name" value="Acyl_CoA_acyltransferase"/>
</dbReference>
<dbReference type="Gene3D" id="3.40.630.30">
    <property type="match status" value="1"/>
</dbReference>
<sequence>MQYDLTELVSFTEMKAQYHLLQQLNPRLLQDEYETMLPDMIRNGYRQVVVRENGRVIAMSGFWINTKLYCGKYIEMDNVVTGVAHRGKGIGSLLCDWITQKGRSEGCRHILLDAYVNNRDAHRFYFREGFFIEGFHMNKKIAE</sequence>
<organism evidence="2 3">
    <name type="scientific">Chitinophaga chungangae</name>
    <dbReference type="NCBI Taxonomy" id="2821488"/>
    <lineage>
        <taxon>Bacteria</taxon>
        <taxon>Pseudomonadati</taxon>
        <taxon>Bacteroidota</taxon>
        <taxon>Chitinophagia</taxon>
        <taxon>Chitinophagales</taxon>
        <taxon>Chitinophagaceae</taxon>
        <taxon>Chitinophaga</taxon>
    </lineage>
</organism>
<reference evidence="3" key="1">
    <citation type="submission" date="2021-03" db="EMBL/GenBank/DDBJ databases">
        <title>Assistant Professor.</title>
        <authorList>
            <person name="Huq M.A."/>
        </authorList>
    </citation>
    <scope>NUCLEOTIDE SEQUENCE [LARGE SCALE GENOMIC DNA]</scope>
    <source>
        <strain evidence="3">MAH-28</strain>
    </source>
</reference>
<accession>A0ABS3YA71</accession>
<protein>
    <submittedName>
        <fullName evidence="2">GNAT family N-acetyltransferase</fullName>
    </submittedName>
</protein>
<dbReference type="SUPFAM" id="SSF55729">
    <property type="entry name" value="Acyl-CoA N-acyltransferases (Nat)"/>
    <property type="match status" value="1"/>
</dbReference>
<proteinExistence type="predicted"/>
<name>A0ABS3YA71_9BACT</name>
<feature type="domain" description="N-acetyltransferase" evidence="1">
    <location>
        <begin position="6"/>
        <end position="143"/>
    </location>
</feature>
<evidence type="ECO:0000259" key="1">
    <source>
        <dbReference type="PROSITE" id="PS51186"/>
    </source>
</evidence>
<dbReference type="EMBL" id="JAGHKP010000001">
    <property type="protein sequence ID" value="MBO9151582.1"/>
    <property type="molecule type" value="Genomic_DNA"/>
</dbReference>
<dbReference type="CDD" id="cd04301">
    <property type="entry name" value="NAT_SF"/>
    <property type="match status" value="1"/>
</dbReference>
<dbReference type="PROSITE" id="PS51186">
    <property type="entry name" value="GNAT"/>
    <property type="match status" value="1"/>
</dbReference>
<dbReference type="Pfam" id="PF00583">
    <property type="entry name" value="Acetyltransf_1"/>
    <property type="match status" value="1"/>
</dbReference>
<comment type="caution">
    <text evidence="2">The sequence shown here is derived from an EMBL/GenBank/DDBJ whole genome shotgun (WGS) entry which is preliminary data.</text>
</comment>
<dbReference type="RefSeq" id="WP_209143924.1">
    <property type="nucleotide sequence ID" value="NZ_JAGHKP010000001.1"/>
</dbReference>
<keyword evidence="3" id="KW-1185">Reference proteome</keyword>
<gene>
    <name evidence="2" type="ORF">J7I43_05145</name>
</gene>
<evidence type="ECO:0000313" key="2">
    <source>
        <dbReference type="EMBL" id="MBO9151582.1"/>
    </source>
</evidence>